<dbReference type="Gene3D" id="3.40.50.790">
    <property type="match status" value="1"/>
</dbReference>
<dbReference type="Proteomes" id="UP000520814">
    <property type="component" value="Unassembled WGS sequence"/>
</dbReference>
<keyword evidence="11" id="KW-1185">Reference proteome</keyword>
<evidence type="ECO:0000256" key="2">
    <source>
        <dbReference type="ARBA" id="ARBA00022491"/>
    </source>
</evidence>
<dbReference type="GO" id="GO:0003735">
    <property type="term" value="F:structural constituent of ribosome"/>
    <property type="evidence" value="ECO:0007669"/>
    <property type="project" value="InterPro"/>
</dbReference>
<evidence type="ECO:0000313" key="11">
    <source>
        <dbReference type="Proteomes" id="UP000520814"/>
    </source>
</evidence>
<keyword evidence="4 9" id="KW-0810">Translation regulation</keyword>
<organism evidence="10 11">
    <name type="scientific">Armatimonas rosea</name>
    <dbReference type="NCBI Taxonomy" id="685828"/>
    <lineage>
        <taxon>Bacteria</taxon>
        <taxon>Bacillati</taxon>
        <taxon>Armatimonadota</taxon>
        <taxon>Armatimonadia</taxon>
        <taxon>Armatimonadales</taxon>
        <taxon>Armatimonadaceae</taxon>
        <taxon>Armatimonas</taxon>
    </lineage>
</organism>
<dbReference type="GO" id="GO:0006412">
    <property type="term" value="P:translation"/>
    <property type="evidence" value="ECO:0007669"/>
    <property type="project" value="UniProtKB-UniRule"/>
</dbReference>
<comment type="function">
    <text evidence="9">Binds directly to 23S rRNA. The L1 stalk is quite mobile in the ribosome, and is involved in E site tRNA release.</text>
</comment>
<dbReference type="GO" id="GO:0019843">
    <property type="term" value="F:rRNA binding"/>
    <property type="evidence" value="ECO:0007669"/>
    <property type="project" value="UniProtKB-UniRule"/>
</dbReference>
<name>A0A7W9SMJ5_ARMRO</name>
<proteinExistence type="inferred from homology"/>
<comment type="caution">
    <text evidence="10">The sequence shown here is derived from an EMBL/GenBank/DDBJ whole genome shotgun (WGS) entry which is preliminary data.</text>
</comment>
<evidence type="ECO:0000256" key="8">
    <source>
        <dbReference type="ARBA" id="ARBA00035241"/>
    </source>
</evidence>
<dbReference type="GO" id="GO:0006417">
    <property type="term" value="P:regulation of translation"/>
    <property type="evidence" value="ECO:0007669"/>
    <property type="project" value="UniProtKB-KW"/>
</dbReference>
<dbReference type="CDD" id="cd00403">
    <property type="entry name" value="Ribosomal_L1"/>
    <property type="match status" value="1"/>
</dbReference>
<keyword evidence="5 9" id="KW-0694">RNA-binding</keyword>
<dbReference type="InterPro" id="IPR002143">
    <property type="entry name" value="Ribosomal_uL1"/>
</dbReference>
<evidence type="ECO:0000256" key="5">
    <source>
        <dbReference type="ARBA" id="ARBA00022884"/>
    </source>
</evidence>
<dbReference type="InterPro" id="IPR016095">
    <property type="entry name" value="Ribosomal_uL1_3-a/b-sand"/>
</dbReference>
<evidence type="ECO:0000313" key="10">
    <source>
        <dbReference type="EMBL" id="MBB6048698.1"/>
    </source>
</evidence>
<dbReference type="SUPFAM" id="SSF56808">
    <property type="entry name" value="Ribosomal protein L1"/>
    <property type="match status" value="1"/>
</dbReference>
<evidence type="ECO:0000256" key="1">
    <source>
        <dbReference type="ARBA" id="ARBA00010531"/>
    </source>
</evidence>
<comment type="function">
    <text evidence="9">Protein L1 is also a translational repressor protein, it controls the translation of the L11 operon by binding to its mRNA.</text>
</comment>
<dbReference type="InterPro" id="IPR028364">
    <property type="entry name" value="Ribosomal_uL1/biogenesis"/>
</dbReference>
<dbReference type="NCBIfam" id="TIGR01169">
    <property type="entry name" value="rplA_bact"/>
    <property type="match status" value="1"/>
</dbReference>
<reference evidence="10 11" key="1">
    <citation type="submission" date="2020-08" db="EMBL/GenBank/DDBJ databases">
        <title>Genomic Encyclopedia of Type Strains, Phase IV (KMG-IV): sequencing the most valuable type-strain genomes for metagenomic binning, comparative biology and taxonomic classification.</title>
        <authorList>
            <person name="Goeker M."/>
        </authorList>
    </citation>
    <scope>NUCLEOTIDE SEQUENCE [LARGE SCALE GENOMIC DNA]</scope>
    <source>
        <strain evidence="10 11">DSM 23562</strain>
    </source>
</reference>
<dbReference type="PIRSF" id="PIRSF002155">
    <property type="entry name" value="Ribosomal_L1"/>
    <property type="match status" value="1"/>
</dbReference>
<evidence type="ECO:0000256" key="7">
    <source>
        <dbReference type="ARBA" id="ARBA00023274"/>
    </source>
</evidence>
<dbReference type="FunFam" id="3.40.50.790:FF:000001">
    <property type="entry name" value="50S ribosomal protein L1"/>
    <property type="match status" value="1"/>
</dbReference>
<sequence>MRKQDRKHIVSARYKAEVAKVDKAAVYEPLAALELVKATSSTKFDSTIDVAINLGVDPRQGDQMVRGTTDLPHGTGKSQKVAVFAKGANAEAATAAGADEVGAEELITKIQNGWRDFDVLVATPDMMPAVGKLGRLLAARMPNPKSGTVTTDVAKVVTAIKKATRVAYRVDKGGIIHAPIGKASFPAEQLQENLSVLVGTLIKAKPSSSKGRYIQKITVSSSMGPGVSVDVAVAQRGADK</sequence>
<evidence type="ECO:0000256" key="4">
    <source>
        <dbReference type="ARBA" id="ARBA00022845"/>
    </source>
</evidence>
<dbReference type="PANTHER" id="PTHR36427">
    <property type="entry name" value="54S RIBOSOMAL PROTEIN L1, MITOCHONDRIAL"/>
    <property type="match status" value="1"/>
</dbReference>
<dbReference type="Pfam" id="PF00687">
    <property type="entry name" value="Ribosomal_L1"/>
    <property type="match status" value="1"/>
</dbReference>
<keyword evidence="2 9" id="KW-0678">Repressor</keyword>
<dbReference type="GO" id="GO:0000049">
    <property type="term" value="F:tRNA binding"/>
    <property type="evidence" value="ECO:0007669"/>
    <property type="project" value="UniProtKB-KW"/>
</dbReference>
<protein>
    <recommendedName>
        <fullName evidence="8 9">Large ribosomal subunit protein uL1</fullName>
    </recommendedName>
</protein>
<keyword evidence="9" id="KW-0820">tRNA-binding</keyword>
<dbReference type="Gene3D" id="3.30.190.20">
    <property type="match status" value="1"/>
</dbReference>
<keyword evidence="6 9" id="KW-0689">Ribosomal protein</keyword>
<comment type="similarity">
    <text evidence="1 9">Belongs to the universal ribosomal protein uL1 family.</text>
</comment>
<evidence type="ECO:0000256" key="3">
    <source>
        <dbReference type="ARBA" id="ARBA00022730"/>
    </source>
</evidence>
<gene>
    <name evidence="9" type="primary">rplA</name>
    <name evidence="10" type="ORF">HNQ39_000460</name>
</gene>
<comment type="subunit">
    <text evidence="9">Part of the 50S ribosomal subunit.</text>
</comment>
<dbReference type="AlphaFoldDB" id="A0A7W9SMJ5"/>
<evidence type="ECO:0000256" key="9">
    <source>
        <dbReference type="HAMAP-Rule" id="MF_01318"/>
    </source>
</evidence>
<dbReference type="HAMAP" id="MF_01318_B">
    <property type="entry name" value="Ribosomal_uL1_B"/>
    <property type="match status" value="1"/>
</dbReference>
<dbReference type="EMBL" id="JACHGW010000001">
    <property type="protein sequence ID" value="MBB6048698.1"/>
    <property type="molecule type" value="Genomic_DNA"/>
</dbReference>
<dbReference type="InterPro" id="IPR023674">
    <property type="entry name" value="Ribosomal_uL1-like"/>
</dbReference>
<dbReference type="RefSeq" id="WP_184192333.1">
    <property type="nucleotide sequence ID" value="NZ_JACHGW010000001.1"/>
</dbReference>
<dbReference type="PANTHER" id="PTHR36427:SF3">
    <property type="entry name" value="LARGE RIBOSOMAL SUBUNIT PROTEIN UL1M"/>
    <property type="match status" value="1"/>
</dbReference>
<dbReference type="GO" id="GO:0015934">
    <property type="term" value="C:large ribosomal subunit"/>
    <property type="evidence" value="ECO:0007669"/>
    <property type="project" value="InterPro"/>
</dbReference>
<keyword evidence="7 9" id="KW-0687">Ribonucleoprotein</keyword>
<dbReference type="InterPro" id="IPR005878">
    <property type="entry name" value="Ribosom_uL1_bac-type"/>
</dbReference>
<accession>A0A7W9SMJ5</accession>
<keyword evidence="3 9" id="KW-0699">rRNA-binding</keyword>
<evidence type="ECO:0000256" key="6">
    <source>
        <dbReference type="ARBA" id="ARBA00022980"/>
    </source>
</evidence>